<reference evidence="7 8" key="1">
    <citation type="submission" date="2021-01" db="EMBL/GenBank/DDBJ databases">
        <title>Isolation and description of Catonella massiliensis sp. nov., a novel Catonella species, isolated from a stable periodontitis subject.</title>
        <authorList>
            <person name="Antezack A."/>
            <person name="Boxberger M."/>
            <person name="La Scola B."/>
            <person name="Monnet-Corti V."/>
        </authorList>
    </citation>
    <scope>NUCLEOTIDE SEQUENCE [LARGE SCALE GENOMIC DNA]</scope>
    <source>
        <strain evidence="7 8">Marseille-Q4567</strain>
    </source>
</reference>
<keyword evidence="3 5" id="KW-1133">Transmembrane helix</keyword>
<feature type="transmembrane region" description="Helical" evidence="5">
    <location>
        <begin position="227"/>
        <end position="246"/>
    </location>
</feature>
<keyword evidence="4 5" id="KW-0472">Membrane</keyword>
<keyword evidence="2 5" id="KW-0812">Transmembrane</keyword>
<gene>
    <name evidence="7" type="ORF">JJN12_03165</name>
</gene>
<dbReference type="InterPro" id="IPR013525">
    <property type="entry name" value="ABC2_TM"/>
</dbReference>
<comment type="subcellular location">
    <subcellularLocation>
        <location evidence="1">Membrane</location>
        <topology evidence="1">Multi-pass membrane protein</topology>
    </subcellularLocation>
</comment>
<feature type="transmembrane region" description="Helical" evidence="5">
    <location>
        <begin position="109"/>
        <end position="129"/>
    </location>
</feature>
<accession>A0ABS1IY26</accession>
<dbReference type="EMBL" id="JAEPRJ010000001">
    <property type="protein sequence ID" value="MBK5896787.1"/>
    <property type="molecule type" value="Genomic_DNA"/>
</dbReference>
<dbReference type="RefSeq" id="WP_208428337.1">
    <property type="nucleotide sequence ID" value="NZ_JAEPRJ010000001.1"/>
</dbReference>
<organism evidence="7 8">
    <name type="scientific">Catonella massiliensis</name>
    <dbReference type="NCBI Taxonomy" id="2799636"/>
    <lineage>
        <taxon>Bacteria</taxon>
        <taxon>Bacillati</taxon>
        <taxon>Bacillota</taxon>
        <taxon>Clostridia</taxon>
        <taxon>Lachnospirales</taxon>
        <taxon>Lachnospiraceae</taxon>
        <taxon>Catonella</taxon>
    </lineage>
</organism>
<evidence type="ECO:0000256" key="3">
    <source>
        <dbReference type="ARBA" id="ARBA00022989"/>
    </source>
</evidence>
<feature type="transmembrane region" description="Helical" evidence="5">
    <location>
        <begin position="20"/>
        <end position="42"/>
    </location>
</feature>
<feature type="transmembrane region" description="Helical" evidence="5">
    <location>
        <begin position="54"/>
        <end position="74"/>
    </location>
</feature>
<evidence type="ECO:0000256" key="1">
    <source>
        <dbReference type="ARBA" id="ARBA00004141"/>
    </source>
</evidence>
<evidence type="ECO:0000313" key="8">
    <source>
        <dbReference type="Proteomes" id="UP000604730"/>
    </source>
</evidence>
<evidence type="ECO:0000256" key="4">
    <source>
        <dbReference type="ARBA" id="ARBA00023136"/>
    </source>
</evidence>
<comment type="caution">
    <text evidence="7">The sequence shown here is derived from an EMBL/GenBank/DDBJ whole genome shotgun (WGS) entry which is preliminary data.</text>
</comment>
<name>A0ABS1IY26_9FIRM</name>
<feature type="transmembrane region" description="Helical" evidence="5">
    <location>
        <begin position="135"/>
        <end position="155"/>
    </location>
</feature>
<feature type="transmembrane region" description="Helical" evidence="5">
    <location>
        <begin position="167"/>
        <end position="188"/>
    </location>
</feature>
<protein>
    <submittedName>
        <fullName evidence="7">ABC transporter permease</fullName>
    </submittedName>
</protein>
<dbReference type="Pfam" id="PF12698">
    <property type="entry name" value="ABC2_membrane_3"/>
    <property type="match status" value="1"/>
</dbReference>
<evidence type="ECO:0000313" key="7">
    <source>
        <dbReference type="EMBL" id="MBK5896787.1"/>
    </source>
</evidence>
<evidence type="ECO:0000259" key="6">
    <source>
        <dbReference type="Pfam" id="PF12698"/>
    </source>
</evidence>
<proteinExistence type="predicted"/>
<evidence type="ECO:0000256" key="2">
    <source>
        <dbReference type="ARBA" id="ARBA00022692"/>
    </source>
</evidence>
<sequence>MKKSMFYLVKYEVLSNLYNGYSFFFGAIFPIFLMVIISKGALNDVPSKLKPELTAGLLIGMSMIIPLSTMFIGYAATFSNELEKDVPVRLSLFGMSGTRLFMGKLIANYVFLTFCFALYLVGTLCFVTIASPKPMAVFIWIAAIYLMSGFCIALAHGIANIIRRFGITYALVMAIYFTIMALGGMMGIKLKDLPLELQNISKLFPFTHFSNGYIDFWMGRDYNFAPLIHSLIFFATISIGVMIISFKVRGRAES</sequence>
<keyword evidence="8" id="KW-1185">Reference proteome</keyword>
<feature type="domain" description="ABC-2 type transporter transmembrane" evidence="6">
    <location>
        <begin position="52"/>
        <end position="246"/>
    </location>
</feature>
<dbReference type="Proteomes" id="UP000604730">
    <property type="component" value="Unassembled WGS sequence"/>
</dbReference>
<evidence type="ECO:0000256" key="5">
    <source>
        <dbReference type="SAM" id="Phobius"/>
    </source>
</evidence>